<organism evidence="2 3">
    <name type="scientific">Cystobacter fuscus</name>
    <dbReference type="NCBI Taxonomy" id="43"/>
    <lineage>
        <taxon>Bacteria</taxon>
        <taxon>Pseudomonadati</taxon>
        <taxon>Myxococcota</taxon>
        <taxon>Myxococcia</taxon>
        <taxon>Myxococcales</taxon>
        <taxon>Cystobacterineae</taxon>
        <taxon>Archangiaceae</taxon>
        <taxon>Cystobacter</taxon>
    </lineage>
</organism>
<evidence type="ECO:0000313" key="2">
    <source>
        <dbReference type="EMBL" id="ATB36154.1"/>
    </source>
</evidence>
<dbReference type="Proteomes" id="UP000217257">
    <property type="component" value="Chromosome"/>
</dbReference>
<protein>
    <submittedName>
        <fullName evidence="2">Uncharacterized protein</fullName>
    </submittedName>
</protein>
<sequence>MQIPRGVSHQFNAVGPHAVIDSVHPEESIETLREGMSGYRGMLAGSARHRWRVQRTSPRSQEGAGQAQRVSSTRTGAAIADTEGTDAGTEAREAAVPTEVGAAESARAPERARNRPRGVSVVDEEVHPEGKGGGWLDGVGDGRPFEVPVTLDYFQGFLAQAGVPGTALPRDGRTLAPQQALELVQHLLSTPVTLGNFGLRRMAAHLLLEVAASGEGVMRDETQSTWRSVAGSRRCWTRRAYSAQCSHCDFSEARLDECVFHSCDMRTIRLPKWPCFTILEPIKHGRELWTGAEGPRSWSTRRGAAPPGCSSATGEAGARHAPLLPTCLGEPRAHGKEVGRGEVLLRLLASRSTELSARDSFLP</sequence>
<gene>
    <name evidence="2" type="ORF">CYFUS_001568</name>
</gene>
<evidence type="ECO:0000256" key="1">
    <source>
        <dbReference type="SAM" id="MobiDB-lite"/>
    </source>
</evidence>
<evidence type="ECO:0000313" key="3">
    <source>
        <dbReference type="Proteomes" id="UP000217257"/>
    </source>
</evidence>
<dbReference type="KEGG" id="cfus:CYFUS_001568"/>
<dbReference type="EMBL" id="CP022098">
    <property type="protein sequence ID" value="ATB36154.1"/>
    <property type="molecule type" value="Genomic_DNA"/>
</dbReference>
<dbReference type="AlphaFoldDB" id="A0A250IWP9"/>
<name>A0A250IWP9_9BACT</name>
<accession>A0A250IWP9</accession>
<proteinExistence type="predicted"/>
<feature type="region of interest" description="Disordered" evidence="1">
    <location>
        <begin position="293"/>
        <end position="315"/>
    </location>
</feature>
<feature type="region of interest" description="Disordered" evidence="1">
    <location>
        <begin position="47"/>
        <end position="139"/>
    </location>
</feature>
<reference evidence="2 3" key="1">
    <citation type="submission" date="2017-06" db="EMBL/GenBank/DDBJ databases">
        <title>Sequencing and comparative analysis of myxobacterial genomes.</title>
        <authorList>
            <person name="Rupp O."/>
            <person name="Goesmann A."/>
            <person name="Sogaard-Andersen L."/>
        </authorList>
    </citation>
    <scope>NUCLEOTIDE SEQUENCE [LARGE SCALE GENOMIC DNA]</scope>
    <source>
        <strain evidence="2 3">DSM 52655</strain>
    </source>
</reference>